<evidence type="ECO:0000259" key="3">
    <source>
        <dbReference type="SMART" id="SM01007"/>
    </source>
</evidence>
<keyword evidence="2" id="KW-0456">Lyase</keyword>
<name>A0A9D1FP46_9FIRM</name>
<dbReference type="EMBL" id="DVJP01000066">
    <property type="protein sequence ID" value="HIS77112.1"/>
    <property type="molecule type" value="Genomic_DNA"/>
</dbReference>
<evidence type="ECO:0000313" key="5">
    <source>
        <dbReference type="Proteomes" id="UP000824002"/>
    </source>
</evidence>
<dbReference type="GO" id="GO:0046872">
    <property type="term" value="F:metal ion binding"/>
    <property type="evidence" value="ECO:0007669"/>
    <property type="project" value="UniProtKB-KW"/>
</dbReference>
<organism evidence="4 5">
    <name type="scientific">Candidatus Merdivicinus excrementipullorum</name>
    <dbReference type="NCBI Taxonomy" id="2840867"/>
    <lineage>
        <taxon>Bacteria</taxon>
        <taxon>Bacillati</taxon>
        <taxon>Bacillota</taxon>
        <taxon>Clostridia</taxon>
        <taxon>Eubacteriales</taxon>
        <taxon>Oscillospiraceae</taxon>
        <taxon>Oscillospiraceae incertae sedis</taxon>
        <taxon>Candidatus Merdivicinus</taxon>
    </lineage>
</organism>
<dbReference type="AlphaFoldDB" id="A0A9D1FP46"/>
<feature type="domain" description="Class II aldolase/adducin N-terminal" evidence="3">
    <location>
        <begin position="9"/>
        <end position="187"/>
    </location>
</feature>
<dbReference type="Gene3D" id="3.40.225.10">
    <property type="entry name" value="Class II aldolase/adducin N-terminal domain"/>
    <property type="match status" value="1"/>
</dbReference>
<dbReference type="GO" id="GO:0016832">
    <property type="term" value="F:aldehyde-lyase activity"/>
    <property type="evidence" value="ECO:0007669"/>
    <property type="project" value="TreeGrafter"/>
</dbReference>
<protein>
    <submittedName>
        <fullName evidence="4">Class II aldolase/adducin family protein</fullName>
    </submittedName>
</protein>
<dbReference type="InterPro" id="IPR001303">
    <property type="entry name" value="Aldolase_II/adducin_N"/>
</dbReference>
<evidence type="ECO:0000256" key="1">
    <source>
        <dbReference type="ARBA" id="ARBA00022723"/>
    </source>
</evidence>
<dbReference type="PANTHER" id="PTHR22789">
    <property type="entry name" value="FUCULOSE PHOSPHATE ALDOLASE"/>
    <property type="match status" value="1"/>
</dbReference>
<dbReference type="PANTHER" id="PTHR22789:SF0">
    <property type="entry name" value="3-OXO-TETRONATE 4-PHOSPHATE DECARBOXYLASE-RELATED"/>
    <property type="match status" value="1"/>
</dbReference>
<accession>A0A9D1FP46</accession>
<gene>
    <name evidence="4" type="ORF">IAB51_09965</name>
</gene>
<reference evidence="4" key="2">
    <citation type="journal article" date="2021" name="PeerJ">
        <title>Extensive microbial diversity within the chicken gut microbiome revealed by metagenomics and culture.</title>
        <authorList>
            <person name="Gilroy R."/>
            <person name="Ravi A."/>
            <person name="Getino M."/>
            <person name="Pursley I."/>
            <person name="Horton D.L."/>
            <person name="Alikhan N.F."/>
            <person name="Baker D."/>
            <person name="Gharbi K."/>
            <person name="Hall N."/>
            <person name="Watson M."/>
            <person name="Adriaenssens E.M."/>
            <person name="Foster-Nyarko E."/>
            <person name="Jarju S."/>
            <person name="Secka A."/>
            <person name="Antonio M."/>
            <person name="Oren A."/>
            <person name="Chaudhuri R.R."/>
            <person name="La Ragione R."/>
            <person name="Hildebrand F."/>
            <person name="Pallen M.J."/>
        </authorList>
    </citation>
    <scope>NUCLEOTIDE SEQUENCE</scope>
    <source>
        <strain evidence="4">CHK199-13235</strain>
    </source>
</reference>
<proteinExistence type="predicted"/>
<evidence type="ECO:0000256" key="2">
    <source>
        <dbReference type="ARBA" id="ARBA00023239"/>
    </source>
</evidence>
<dbReference type="Proteomes" id="UP000824002">
    <property type="component" value="Unassembled WGS sequence"/>
</dbReference>
<dbReference type="GO" id="GO:0019323">
    <property type="term" value="P:pentose catabolic process"/>
    <property type="evidence" value="ECO:0007669"/>
    <property type="project" value="TreeGrafter"/>
</dbReference>
<dbReference type="SMART" id="SM01007">
    <property type="entry name" value="Aldolase_II"/>
    <property type="match status" value="1"/>
</dbReference>
<dbReference type="InterPro" id="IPR036409">
    <property type="entry name" value="Aldolase_II/adducin_N_sf"/>
</dbReference>
<dbReference type="Pfam" id="PF00596">
    <property type="entry name" value="Aldolase_II"/>
    <property type="match status" value="1"/>
</dbReference>
<dbReference type="InterPro" id="IPR050197">
    <property type="entry name" value="Aldolase_class_II_sugar_metab"/>
</dbReference>
<dbReference type="GO" id="GO:0005829">
    <property type="term" value="C:cytosol"/>
    <property type="evidence" value="ECO:0007669"/>
    <property type="project" value="TreeGrafter"/>
</dbReference>
<comment type="caution">
    <text evidence="4">The sequence shown here is derived from an EMBL/GenBank/DDBJ whole genome shotgun (WGS) entry which is preliminary data.</text>
</comment>
<keyword evidence="1" id="KW-0479">Metal-binding</keyword>
<sequence length="229" mass="25486">MQDICEIKEQICDVCHKMWQLGWVAANDGNVSVRLEDGTFLATPTGISKSFITPEKLVLINDKGEVLDGQPGYKPSSEIKMHLRCYRERPDVNGVVHAHPPTATGYAVAGKSLDEYSMIETVIAIGSIPLTPYGTPSTDEVPEAITPYLQDHDVLLLQNHGALTVGADLLTAYYRMETLELYAKISLNAHLLGGAKEIPMEQIDKLLYLRKHYYKVTGRHPGYKKYPSK</sequence>
<reference evidence="4" key="1">
    <citation type="submission" date="2020-10" db="EMBL/GenBank/DDBJ databases">
        <authorList>
            <person name="Gilroy R."/>
        </authorList>
    </citation>
    <scope>NUCLEOTIDE SEQUENCE</scope>
    <source>
        <strain evidence="4">CHK199-13235</strain>
    </source>
</reference>
<dbReference type="SUPFAM" id="SSF53639">
    <property type="entry name" value="AraD/HMP-PK domain-like"/>
    <property type="match status" value="1"/>
</dbReference>
<evidence type="ECO:0000313" key="4">
    <source>
        <dbReference type="EMBL" id="HIS77112.1"/>
    </source>
</evidence>